<organism evidence="2 3">
    <name type="scientific">Trichinella nativa</name>
    <dbReference type="NCBI Taxonomy" id="6335"/>
    <lineage>
        <taxon>Eukaryota</taxon>
        <taxon>Metazoa</taxon>
        <taxon>Ecdysozoa</taxon>
        <taxon>Nematoda</taxon>
        <taxon>Enoplea</taxon>
        <taxon>Dorylaimia</taxon>
        <taxon>Trichinellida</taxon>
        <taxon>Trichinellidae</taxon>
        <taxon>Trichinella</taxon>
    </lineage>
</organism>
<reference evidence="2 3" key="1">
    <citation type="submission" date="2015-04" db="EMBL/GenBank/DDBJ databases">
        <title>Draft genome of the roundworm Trichinella nativa.</title>
        <authorList>
            <person name="Mitreva M."/>
        </authorList>
    </citation>
    <scope>NUCLEOTIDE SEQUENCE [LARGE SCALE GENOMIC DNA]</scope>
    <source>
        <strain evidence="2 3">ISS45</strain>
    </source>
</reference>
<dbReference type="AlphaFoldDB" id="A0A1Y3EBN3"/>
<evidence type="ECO:0000313" key="2">
    <source>
        <dbReference type="EMBL" id="OUC41277.1"/>
    </source>
</evidence>
<evidence type="ECO:0000313" key="3">
    <source>
        <dbReference type="Proteomes" id="UP000243006"/>
    </source>
</evidence>
<gene>
    <name evidence="2" type="ORF">D917_00449</name>
</gene>
<keyword evidence="1" id="KW-0472">Membrane</keyword>
<feature type="transmembrane region" description="Helical" evidence="1">
    <location>
        <begin position="99"/>
        <end position="121"/>
    </location>
</feature>
<protein>
    <submittedName>
        <fullName evidence="2">Uncharacterized protein</fullName>
    </submittedName>
</protein>
<keyword evidence="1" id="KW-1133">Transmembrane helix</keyword>
<comment type="caution">
    <text evidence="2">The sequence shown here is derived from an EMBL/GenBank/DDBJ whole genome shotgun (WGS) entry which is preliminary data.</text>
</comment>
<dbReference type="Proteomes" id="UP000243006">
    <property type="component" value="Unassembled WGS sequence"/>
</dbReference>
<dbReference type="EMBL" id="LVZM01021514">
    <property type="protein sequence ID" value="OUC41277.1"/>
    <property type="molecule type" value="Genomic_DNA"/>
</dbReference>
<accession>A0A1Y3EBN3</accession>
<evidence type="ECO:0000256" key="1">
    <source>
        <dbReference type="SAM" id="Phobius"/>
    </source>
</evidence>
<sequence>MENNYIYVINHFINNRNAQNLTKVCQRHEHKCPDGKMVKVLQCQKVGVTTNHSQPIGECYPRKHLLKEYNLIMNESRNDSKLSSEALEELAELNTRNDVITFLMWIGLIETGIALCISITLKLNKIMFQEKQS</sequence>
<name>A0A1Y3EBN3_9BILA</name>
<keyword evidence="1" id="KW-0812">Transmembrane</keyword>
<proteinExistence type="predicted"/>